<gene>
    <name evidence="3" type="ORF">FF125_03390</name>
</gene>
<evidence type="ECO:0000313" key="4">
    <source>
        <dbReference type="Proteomes" id="UP000306229"/>
    </source>
</evidence>
<dbReference type="SUPFAM" id="SSF74653">
    <property type="entry name" value="TolA/TonB C-terminal domain"/>
    <property type="match status" value="1"/>
</dbReference>
<dbReference type="Pfam" id="PF03544">
    <property type="entry name" value="TonB_C"/>
    <property type="match status" value="1"/>
</dbReference>
<proteinExistence type="predicted"/>
<sequence length="251" mass="28381">MNFSKQTQKNQPPTEKFYRSSALFMQLGLVLALLIVYLSLEYTSTKTVFVLDNVVHEEGTTYVFSAPPDIIIERNQEPREKLVPKKAPLIDINVVPDDTKTPEILELPDSNENPKKLNISDIVEIVEEGPILEEPIPFTILEEAPIFPGCENLKNEEAKACFTKQMTKFVNRTFDASIAEGLNLSGKQKIYAQFTIGKNGLVTDIQIRAPHKSLEKEALRVIEKLPEMTPGKQRKKAVPVKYTLPIIFQIE</sequence>
<evidence type="ECO:0000256" key="1">
    <source>
        <dbReference type="SAM" id="Phobius"/>
    </source>
</evidence>
<organism evidence="3 4">
    <name type="scientific">Aureibaculum algae</name>
    <dbReference type="NCBI Taxonomy" id="2584122"/>
    <lineage>
        <taxon>Bacteria</taxon>
        <taxon>Pseudomonadati</taxon>
        <taxon>Bacteroidota</taxon>
        <taxon>Flavobacteriia</taxon>
        <taxon>Flavobacteriales</taxon>
        <taxon>Flavobacteriaceae</taxon>
        <taxon>Aureibaculum</taxon>
    </lineage>
</organism>
<dbReference type="InterPro" id="IPR037682">
    <property type="entry name" value="TonB_C"/>
</dbReference>
<feature type="domain" description="TonB C-terminal" evidence="2">
    <location>
        <begin position="192"/>
        <end position="249"/>
    </location>
</feature>
<dbReference type="AlphaFoldDB" id="A0A5B7TM59"/>
<accession>A0A5B7TM59</accession>
<dbReference type="EMBL" id="CP040749">
    <property type="protein sequence ID" value="QCX37525.1"/>
    <property type="molecule type" value="Genomic_DNA"/>
</dbReference>
<dbReference type="KEGG" id="fbe:FF125_03390"/>
<keyword evidence="1" id="KW-0812">Transmembrane</keyword>
<evidence type="ECO:0000313" key="3">
    <source>
        <dbReference type="EMBL" id="QCX37525.1"/>
    </source>
</evidence>
<dbReference type="Gene3D" id="3.30.1150.10">
    <property type="match status" value="1"/>
</dbReference>
<keyword evidence="4" id="KW-1185">Reference proteome</keyword>
<keyword evidence="1" id="KW-1133">Transmembrane helix</keyword>
<reference evidence="3 4" key="1">
    <citation type="submission" date="2019-05" db="EMBL/GenBank/DDBJ databases">
        <title>Algicella ahnfeltiae gen. nov., sp. nov., a novel marine bacterium of the family Flavobacteriaceae isolated from a red alga.</title>
        <authorList>
            <person name="Nedashkovskaya O.I."/>
            <person name="Kukhlevskiy A.D."/>
            <person name="Kim S.-G."/>
            <person name="Zhukova N.V."/>
            <person name="Mikhailov V.V."/>
        </authorList>
    </citation>
    <scope>NUCLEOTIDE SEQUENCE [LARGE SCALE GENOMIC DNA]</scope>
    <source>
        <strain evidence="3 4">10Alg115</strain>
    </source>
</reference>
<evidence type="ECO:0000259" key="2">
    <source>
        <dbReference type="Pfam" id="PF03544"/>
    </source>
</evidence>
<dbReference type="Proteomes" id="UP000306229">
    <property type="component" value="Chromosome"/>
</dbReference>
<dbReference type="RefSeq" id="WP_138948458.1">
    <property type="nucleotide sequence ID" value="NZ_CP040749.1"/>
</dbReference>
<protein>
    <recommendedName>
        <fullName evidence="2">TonB C-terminal domain-containing protein</fullName>
    </recommendedName>
</protein>
<keyword evidence="1" id="KW-0472">Membrane</keyword>
<feature type="transmembrane region" description="Helical" evidence="1">
    <location>
        <begin position="21"/>
        <end position="40"/>
    </location>
</feature>
<dbReference type="GO" id="GO:0055085">
    <property type="term" value="P:transmembrane transport"/>
    <property type="evidence" value="ECO:0007669"/>
    <property type="project" value="InterPro"/>
</dbReference>
<dbReference type="OrthoDB" id="1522859at2"/>
<name>A0A5B7TM59_9FLAO</name>